<dbReference type="RefSeq" id="WP_345044132.1">
    <property type="nucleotide sequence ID" value="NZ_BAABED010000001.1"/>
</dbReference>
<evidence type="ECO:0000313" key="2">
    <source>
        <dbReference type="EMBL" id="MFB9714255.1"/>
    </source>
</evidence>
<dbReference type="Proteomes" id="UP001589536">
    <property type="component" value="Unassembled WGS sequence"/>
</dbReference>
<sequence>MSASSSRRPAAKPCTPYPAGQSTPLTLTVNDLSVLIVARRRHDEKCYDRDNCPRRDGHALESFEASVRKTLGALVDAHAAQEI</sequence>
<dbReference type="EMBL" id="JBHMBH010000019">
    <property type="protein sequence ID" value="MFB9714255.1"/>
    <property type="molecule type" value="Genomic_DNA"/>
</dbReference>
<evidence type="ECO:0000313" key="3">
    <source>
        <dbReference type="Proteomes" id="UP001589536"/>
    </source>
</evidence>
<comment type="caution">
    <text evidence="2">The sequence shown here is derived from an EMBL/GenBank/DDBJ whole genome shotgun (WGS) entry which is preliminary data.</text>
</comment>
<feature type="region of interest" description="Disordered" evidence="1">
    <location>
        <begin position="1"/>
        <end position="22"/>
    </location>
</feature>
<reference evidence="2 3" key="1">
    <citation type="submission" date="2024-09" db="EMBL/GenBank/DDBJ databases">
        <authorList>
            <person name="Sun Q."/>
            <person name="Mori K."/>
        </authorList>
    </citation>
    <scope>NUCLEOTIDE SEQUENCE [LARGE SCALE GENOMIC DNA]</scope>
    <source>
        <strain evidence="2 3">JCM 13519</strain>
    </source>
</reference>
<protein>
    <submittedName>
        <fullName evidence="2">Uncharacterized protein</fullName>
    </submittedName>
</protein>
<accession>A0ABV5UP12</accession>
<gene>
    <name evidence="2" type="ORF">ACFFPI_08990</name>
</gene>
<keyword evidence="3" id="KW-1185">Reference proteome</keyword>
<organism evidence="2 3">
    <name type="scientific">Arthrobacter methylotrophus</name>
    <dbReference type="NCBI Taxonomy" id="121291"/>
    <lineage>
        <taxon>Bacteria</taxon>
        <taxon>Bacillati</taxon>
        <taxon>Actinomycetota</taxon>
        <taxon>Actinomycetes</taxon>
        <taxon>Micrococcales</taxon>
        <taxon>Micrococcaceae</taxon>
        <taxon>Arthrobacter</taxon>
    </lineage>
</organism>
<name>A0ABV5UP12_9MICC</name>
<proteinExistence type="predicted"/>
<evidence type="ECO:0000256" key="1">
    <source>
        <dbReference type="SAM" id="MobiDB-lite"/>
    </source>
</evidence>